<gene>
    <name evidence="5" type="ORF">GCM10023116_39200</name>
</gene>
<sequence>MNAVSMDIGSQAWNELTAGLITARPDRQRLEKLCNILTTITHFDDCVVFVYEQNTPPIDLYDSFPEGQRNIYVGDYQAGPYLLDPFYQACVDRTSEGWYRMRQLAPDHFYLSEYYLSYYKRTGLAEEIGYFCPVSGTAMAVLSLMRKHDSGTFCERDLEKLAQLQALVNQTLISVWHHHKANDASPCTEKIPGSMVEQAFSGFGQDQLTQREQQIVRLLLKGHSTASVASELNISAGTVKIHRKNIYFKLGVTSQAELFVRFIDSLDAGARPD</sequence>
<comment type="caution">
    <text evidence="5">The sequence shown here is derived from an EMBL/GenBank/DDBJ whole genome shotgun (WGS) entry which is preliminary data.</text>
</comment>
<dbReference type="Pfam" id="PF00196">
    <property type="entry name" value="GerE"/>
    <property type="match status" value="1"/>
</dbReference>
<keyword evidence="1" id="KW-0805">Transcription regulation</keyword>
<dbReference type="PRINTS" id="PR00038">
    <property type="entry name" value="HTHLUXR"/>
</dbReference>
<dbReference type="PROSITE" id="PS00622">
    <property type="entry name" value="HTH_LUXR_1"/>
    <property type="match status" value="1"/>
</dbReference>
<dbReference type="PROSITE" id="PS50043">
    <property type="entry name" value="HTH_LUXR_2"/>
    <property type="match status" value="1"/>
</dbReference>
<evidence type="ECO:0000313" key="6">
    <source>
        <dbReference type="Proteomes" id="UP001500604"/>
    </source>
</evidence>
<evidence type="ECO:0000256" key="1">
    <source>
        <dbReference type="ARBA" id="ARBA00023015"/>
    </source>
</evidence>
<dbReference type="PANTHER" id="PTHR44688">
    <property type="entry name" value="DNA-BINDING TRANSCRIPTIONAL ACTIVATOR DEVR_DOSR"/>
    <property type="match status" value="1"/>
</dbReference>
<protein>
    <submittedName>
        <fullName evidence="5">LuxR C-terminal-related transcriptional regulator</fullName>
    </submittedName>
</protein>
<keyword evidence="6" id="KW-1185">Reference proteome</keyword>
<dbReference type="EMBL" id="BAABFL010000458">
    <property type="protein sequence ID" value="GAA4651636.1"/>
    <property type="molecule type" value="Genomic_DNA"/>
</dbReference>
<dbReference type="Gene3D" id="1.10.10.10">
    <property type="entry name" value="Winged helix-like DNA-binding domain superfamily/Winged helix DNA-binding domain"/>
    <property type="match status" value="1"/>
</dbReference>
<dbReference type="PANTHER" id="PTHR44688:SF16">
    <property type="entry name" value="DNA-BINDING TRANSCRIPTIONAL ACTIVATOR DEVR_DOSR"/>
    <property type="match status" value="1"/>
</dbReference>
<dbReference type="Proteomes" id="UP001500604">
    <property type="component" value="Unassembled WGS sequence"/>
</dbReference>
<evidence type="ECO:0000256" key="2">
    <source>
        <dbReference type="ARBA" id="ARBA00023125"/>
    </source>
</evidence>
<evidence type="ECO:0000313" key="5">
    <source>
        <dbReference type="EMBL" id="GAA4651636.1"/>
    </source>
</evidence>
<dbReference type="SMART" id="SM00421">
    <property type="entry name" value="HTH_LUXR"/>
    <property type="match status" value="1"/>
</dbReference>
<dbReference type="InterPro" id="IPR000792">
    <property type="entry name" value="Tscrpt_reg_LuxR_C"/>
</dbReference>
<dbReference type="InterPro" id="IPR036388">
    <property type="entry name" value="WH-like_DNA-bd_sf"/>
</dbReference>
<keyword evidence="3" id="KW-0804">Transcription</keyword>
<evidence type="ECO:0000259" key="4">
    <source>
        <dbReference type="PROSITE" id="PS50043"/>
    </source>
</evidence>
<dbReference type="InterPro" id="IPR016032">
    <property type="entry name" value="Sig_transdc_resp-reg_C-effctor"/>
</dbReference>
<keyword evidence="2" id="KW-0238">DNA-binding</keyword>
<feature type="domain" description="HTH luxR-type" evidence="4">
    <location>
        <begin position="201"/>
        <end position="266"/>
    </location>
</feature>
<accession>A0ABP8V8G5</accession>
<dbReference type="CDD" id="cd06170">
    <property type="entry name" value="LuxR_C_like"/>
    <property type="match status" value="1"/>
</dbReference>
<dbReference type="SUPFAM" id="SSF46894">
    <property type="entry name" value="C-terminal effector domain of the bipartite response regulators"/>
    <property type="match status" value="1"/>
</dbReference>
<organism evidence="5 6">
    <name type="scientific">Kistimonas scapharcae</name>
    <dbReference type="NCBI Taxonomy" id="1036133"/>
    <lineage>
        <taxon>Bacteria</taxon>
        <taxon>Pseudomonadati</taxon>
        <taxon>Pseudomonadota</taxon>
        <taxon>Gammaproteobacteria</taxon>
        <taxon>Oceanospirillales</taxon>
        <taxon>Endozoicomonadaceae</taxon>
        <taxon>Kistimonas</taxon>
    </lineage>
</organism>
<dbReference type="RefSeq" id="WP_345198054.1">
    <property type="nucleotide sequence ID" value="NZ_BAABFL010000458.1"/>
</dbReference>
<evidence type="ECO:0000256" key="3">
    <source>
        <dbReference type="ARBA" id="ARBA00023163"/>
    </source>
</evidence>
<name>A0ABP8V8G5_9GAMM</name>
<proteinExistence type="predicted"/>
<reference evidence="6" key="1">
    <citation type="journal article" date="2019" name="Int. J. Syst. Evol. Microbiol.">
        <title>The Global Catalogue of Microorganisms (GCM) 10K type strain sequencing project: providing services to taxonomists for standard genome sequencing and annotation.</title>
        <authorList>
            <consortium name="The Broad Institute Genomics Platform"/>
            <consortium name="The Broad Institute Genome Sequencing Center for Infectious Disease"/>
            <person name="Wu L."/>
            <person name="Ma J."/>
        </authorList>
    </citation>
    <scope>NUCLEOTIDE SEQUENCE [LARGE SCALE GENOMIC DNA]</scope>
    <source>
        <strain evidence="6">JCM 17805</strain>
    </source>
</reference>